<dbReference type="PATRIC" id="fig|1582439.9.peg.2086"/>
<dbReference type="InterPro" id="IPR024079">
    <property type="entry name" value="MetalloPept_cat_dom_sf"/>
</dbReference>
<keyword evidence="2" id="KW-0479">Metal-binding</keyword>
<keyword evidence="7" id="KW-1185">Reference proteome</keyword>
<dbReference type="GO" id="GO:0004222">
    <property type="term" value="F:metalloendopeptidase activity"/>
    <property type="evidence" value="ECO:0007669"/>
    <property type="project" value="InterPro"/>
</dbReference>
<dbReference type="GO" id="GO:0031012">
    <property type="term" value="C:extracellular matrix"/>
    <property type="evidence" value="ECO:0007669"/>
    <property type="project" value="InterPro"/>
</dbReference>
<evidence type="ECO:0000256" key="2">
    <source>
        <dbReference type="ARBA" id="ARBA00022723"/>
    </source>
</evidence>
<protein>
    <submittedName>
        <fullName evidence="6">Peptidase M10A and M12B matrixin and adamalysin</fullName>
    </submittedName>
</protein>
<dbReference type="Proteomes" id="UP000032027">
    <property type="component" value="Chromosome"/>
</dbReference>
<reference evidence="7" key="1">
    <citation type="submission" date="2015-02" db="EMBL/GenBank/DDBJ databases">
        <title>Characterization of two novel Thaumarchaeota isolated from the Northern Adriatic Sea.</title>
        <authorList>
            <person name="Bayer B."/>
            <person name="Vojvoda J."/>
            <person name="Offre P."/>
            <person name="Srivastava A."/>
            <person name="Elisabeth N."/>
            <person name="Garcia J.A.L."/>
            <person name="Schleper C."/>
            <person name="Herndl G.J."/>
        </authorList>
    </citation>
    <scope>NUCLEOTIDE SEQUENCE [LARGE SCALE GENOMIC DNA]</scope>
    <source>
        <strain evidence="7">D3C</strain>
    </source>
</reference>
<reference evidence="6 7" key="2">
    <citation type="journal article" date="2016" name="ISME J.">
        <title>Physiological and genomic characterization of two novel marine thaumarchaeal strains indicates niche differentiation.</title>
        <authorList>
            <person name="Bayer B."/>
            <person name="Vojvoda J."/>
            <person name="Offre P."/>
            <person name="Alves R.J."/>
            <person name="Elisabeth N.H."/>
            <person name="Garcia J.A."/>
            <person name="Volland J.M."/>
            <person name="Srivastava A."/>
            <person name="Schleper C."/>
            <person name="Herndl G.J."/>
        </authorList>
    </citation>
    <scope>NUCLEOTIDE SEQUENCE [LARGE SCALE GENOMIC DNA]</scope>
    <source>
        <strain evidence="6 7">D3C</strain>
    </source>
</reference>
<keyword evidence="1" id="KW-0645">Protease</keyword>
<feature type="domain" description="Peptidase M10 metallopeptidase" evidence="5">
    <location>
        <begin position="8"/>
        <end position="59"/>
    </location>
</feature>
<dbReference type="GeneID" id="41601093"/>
<sequence length="61" mass="7011">MYDVDDMSYNEIEMVARHELGHALGLGPTTNPFDMVYSVIGKQHSLISMFDLYALLQIYQK</sequence>
<evidence type="ECO:0000256" key="4">
    <source>
        <dbReference type="ARBA" id="ARBA00022833"/>
    </source>
</evidence>
<proteinExistence type="predicted"/>
<name>A0A0C5BTZ4_9ARCH</name>
<dbReference type="OrthoDB" id="9634at2157"/>
<evidence type="ECO:0000256" key="1">
    <source>
        <dbReference type="ARBA" id="ARBA00022670"/>
    </source>
</evidence>
<dbReference type="SUPFAM" id="SSF55486">
    <property type="entry name" value="Metalloproteases ('zincins'), catalytic domain"/>
    <property type="match status" value="1"/>
</dbReference>
<organism evidence="6 7">
    <name type="scientific">Nitrosopumilus piranensis</name>
    <dbReference type="NCBI Taxonomy" id="1582439"/>
    <lineage>
        <taxon>Archaea</taxon>
        <taxon>Nitrososphaerota</taxon>
        <taxon>Nitrososphaeria</taxon>
        <taxon>Nitrosopumilales</taxon>
        <taxon>Nitrosopumilaceae</taxon>
        <taxon>Nitrosopumilus</taxon>
    </lineage>
</organism>
<dbReference type="Gene3D" id="3.40.390.10">
    <property type="entry name" value="Collagenase (Catalytic Domain)"/>
    <property type="match status" value="1"/>
</dbReference>
<dbReference type="Pfam" id="PF00413">
    <property type="entry name" value="Peptidase_M10"/>
    <property type="match status" value="1"/>
</dbReference>
<accession>A0A0C5BTZ4</accession>
<evidence type="ECO:0000313" key="7">
    <source>
        <dbReference type="Proteomes" id="UP000032027"/>
    </source>
</evidence>
<evidence type="ECO:0000256" key="3">
    <source>
        <dbReference type="ARBA" id="ARBA00022801"/>
    </source>
</evidence>
<dbReference type="GO" id="GO:0006508">
    <property type="term" value="P:proteolysis"/>
    <property type="evidence" value="ECO:0007669"/>
    <property type="project" value="UniProtKB-KW"/>
</dbReference>
<dbReference type="RefSeq" id="WP_148703932.1">
    <property type="nucleotide sequence ID" value="NZ_CP010868.1"/>
</dbReference>
<dbReference type="GO" id="GO:0008270">
    <property type="term" value="F:zinc ion binding"/>
    <property type="evidence" value="ECO:0007669"/>
    <property type="project" value="InterPro"/>
</dbReference>
<dbReference type="EMBL" id="CP010868">
    <property type="protein sequence ID" value="AJM93228.1"/>
    <property type="molecule type" value="Genomic_DNA"/>
</dbReference>
<dbReference type="AlphaFoldDB" id="A0A0C5BTZ4"/>
<dbReference type="STRING" id="1582439.NPIRD3C_2018"/>
<dbReference type="HOGENOM" id="CLU_2911326_0_0_2"/>
<evidence type="ECO:0000259" key="5">
    <source>
        <dbReference type="Pfam" id="PF00413"/>
    </source>
</evidence>
<dbReference type="KEGG" id="nid:NPIRD3C_2018"/>
<keyword evidence="3" id="KW-0378">Hydrolase</keyword>
<evidence type="ECO:0000313" key="6">
    <source>
        <dbReference type="EMBL" id="AJM93228.1"/>
    </source>
</evidence>
<keyword evidence="4" id="KW-0862">Zinc</keyword>
<reference evidence="6 7" key="3">
    <citation type="journal article" date="2019" name="Int. J. Syst. Evol. Microbiol.">
        <title>Nitrosopumilus adriaticus sp. nov. and Nitrosopumilus piranensis sp. nov., two ammonia-oxidizing archaea from the Adriatic Sea and members of the class Nitrososphaeria.</title>
        <authorList>
            <person name="Bayer B."/>
            <person name="Vojvoda J."/>
            <person name="Reinthaler T."/>
            <person name="Reyes C."/>
            <person name="Pinto M."/>
            <person name="Herndl G.J."/>
        </authorList>
    </citation>
    <scope>NUCLEOTIDE SEQUENCE [LARGE SCALE GENOMIC DNA]</scope>
    <source>
        <strain evidence="6 7">D3C</strain>
    </source>
</reference>
<dbReference type="InterPro" id="IPR001818">
    <property type="entry name" value="Pept_M10_metallopeptidase"/>
</dbReference>
<gene>
    <name evidence="6" type="ORF">NPIRD3C_2018</name>
</gene>